<organism evidence="1">
    <name type="scientific">viral metagenome</name>
    <dbReference type="NCBI Taxonomy" id="1070528"/>
    <lineage>
        <taxon>unclassified sequences</taxon>
        <taxon>metagenomes</taxon>
        <taxon>organismal metagenomes</taxon>
    </lineage>
</organism>
<sequence>MVKSVERRYGWETTSFRNKEGVLHNTRGPAIKTDYGGGQWDRTWYASGLRHRAGGPAEENSDGRQWWYTHGKLHRTDGPAVTFPEGNAVGHQFWIDGVPYTKEAFDLQAALMNLQIA</sequence>
<proteinExistence type="predicted"/>
<evidence type="ECO:0000313" key="1">
    <source>
        <dbReference type="EMBL" id="QHU14413.1"/>
    </source>
</evidence>
<reference evidence="1" key="1">
    <citation type="journal article" date="2020" name="Nature">
        <title>Giant virus diversity and host interactions through global metagenomics.</title>
        <authorList>
            <person name="Schulz F."/>
            <person name="Roux S."/>
            <person name="Paez-Espino D."/>
            <person name="Jungbluth S."/>
            <person name="Walsh D.A."/>
            <person name="Denef V.J."/>
            <person name="McMahon K.D."/>
            <person name="Konstantinidis K.T."/>
            <person name="Eloe-Fadrosh E.A."/>
            <person name="Kyrpides N.C."/>
            <person name="Woyke T."/>
        </authorList>
    </citation>
    <scope>NUCLEOTIDE SEQUENCE</scope>
    <source>
        <strain evidence="1">GVMAG-S-1102113-118</strain>
    </source>
</reference>
<protein>
    <submittedName>
        <fullName evidence="1">Uncharacterized protein</fullName>
    </submittedName>
</protein>
<accession>A0A6C0KAJ0</accession>
<dbReference type="AlphaFoldDB" id="A0A6C0KAJ0"/>
<dbReference type="EMBL" id="MN740840">
    <property type="protein sequence ID" value="QHU14413.1"/>
    <property type="molecule type" value="Genomic_DNA"/>
</dbReference>
<name>A0A6C0KAJ0_9ZZZZ</name>